<feature type="transmembrane region" description="Helical" evidence="2">
    <location>
        <begin position="45"/>
        <end position="69"/>
    </location>
</feature>
<evidence type="ECO:0000313" key="3">
    <source>
        <dbReference type="EMBL" id="QOS39412.1"/>
    </source>
</evidence>
<dbReference type="Proteomes" id="UP000593591">
    <property type="component" value="Chromosome"/>
</dbReference>
<keyword evidence="2" id="KW-0812">Transmembrane</keyword>
<dbReference type="EMBL" id="CP031517">
    <property type="protein sequence ID" value="QOS39412.1"/>
    <property type="molecule type" value="Genomic_DNA"/>
</dbReference>
<evidence type="ECO:0000256" key="2">
    <source>
        <dbReference type="SAM" id="Phobius"/>
    </source>
</evidence>
<keyword evidence="2" id="KW-0472">Membrane</keyword>
<proteinExistence type="predicted"/>
<evidence type="ECO:0000256" key="1">
    <source>
        <dbReference type="SAM" id="MobiDB-lite"/>
    </source>
</evidence>
<reference evidence="3 4" key="1">
    <citation type="submission" date="2018-08" db="EMBL/GenBank/DDBJ databases">
        <title>The first complete genome of Treponema rectale (CHPAT), a commensal spirochete of the bovine rectum.</title>
        <authorList>
            <person name="Staton G.J."/>
            <person name="Clegg S.R."/>
            <person name="Carter S.D."/>
            <person name="Radford A.D."/>
            <person name="Darby A."/>
            <person name="Hall N."/>
            <person name="Birtles R.J."/>
            <person name="Evans N.J."/>
        </authorList>
    </citation>
    <scope>NUCLEOTIDE SEQUENCE [LARGE SCALE GENOMIC DNA]</scope>
    <source>
        <strain evidence="3 4">CHPA</strain>
    </source>
</reference>
<feature type="compositionally biased region" description="Basic and acidic residues" evidence="1">
    <location>
        <begin position="585"/>
        <end position="612"/>
    </location>
</feature>
<gene>
    <name evidence="3" type="ORF">DYE49_02645</name>
</gene>
<feature type="transmembrane region" description="Helical" evidence="2">
    <location>
        <begin position="89"/>
        <end position="111"/>
    </location>
</feature>
<sequence>MRDYNITQESLEEQKLQQQVESVKRLDSYRKSKEEKKVIKKSSTFGFICTLTSIITILVDIILFIILYPNMSLFVPDFMAFFVDQNPDGGAAFGLSIVLVIGIILFIGGRYSSRKAHRKKKPKANQGEVVVLPYDDFQFRNEVEEEEDVEYLDAPTPLNAAVKETVLVSPLADLEDEDEVSGANSVRVVRNFDFFDLSSQVILERFLDVSKKMGMSILPREGLSVLSHLAYSRLLFIKNLKEEYRRSFQSSLKETFGCSSYYIDCRFIKSEDQMIANDAFTNALKEADENPDQFVFLFLDHLPSYRMAEVLKDFINAIIDKNNRHKVRTPYSDEQYQITPNLYFFVLLPETTGTGLYASEEVLKYASIINLEPSNYHGDIPVIKDRVISISDFRHVLDIAKGEKGLDENVWKKLDGMESYLNQIKHYHIDNDIANNLEDHIAMTMNVFDDVDHIVDEILACDLLPSIFRYYPKENIFGEEGLEHYINENFENEYSLKLTNMAFKDWDYTLKHPVDEKEIESVMEANISSAETTVKEEMKEESSLDTKGETEVTKEVEEVEDSIEDTPSISKEETIEEVEEEPNQEEEKSNLSHDIPVIDKQEDEEIKEKEND</sequence>
<keyword evidence="2" id="KW-1133">Transmembrane helix</keyword>
<name>A0A7M1XMR4_9SPIR</name>
<protein>
    <submittedName>
        <fullName evidence="3">Uncharacterized protein</fullName>
    </submittedName>
</protein>
<dbReference type="KEGG" id="trc:DYE49_02645"/>
<feature type="region of interest" description="Disordered" evidence="1">
    <location>
        <begin position="533"/>
        <end position="612"/>
    </location>
</feature>
<organism evidence="3 4">
    <name type="scientific">Treponema rectale</name>
    <dbReference type="NCBI Taxonomy" id="744512"/>
    <lineage>
        <taxon>Bacteria</taxon>
        <taxon>Pseudomonadati</taxon>
        <taxon>Spirochaetota</taxon>
        <taxon>Spirochaetia</taxon>
        <taxon>Spirochaetales</taxon>
        <taxon>Treponemataceae</taxon>
        <taxon>Treponema</taxon>
    </lineage>
</organism>
<evidence type="ECO:0000313" key="4">
    <source>
        <dbReference type="Proteomes" id="UP000593591"/>
    </source>
</evidence>
<feature type="compositionally biased region" description="Acidic residues" evidence="1">
    <location>
        <begin position="574"/>
        <end position="584"/>
    </location>
</feature>
<accession>A0A7M1XMR4</accession>
<feature type="compositionally biased region" description="Basic and acidic residues" evidence="1">
    <location>
        <begin position="533"/>
        <end position="556"/>
    </location>
</feature>
<dbReference type="AlphaFoldDB" id="A0A7M1XMR4"/>